<evidence type="ECO:0000256" key="7">
    <source>
        <dbReference type="ARBA" id="ARBA00023163"/>
    </source>
</evidence>
<evidence type="ECO:0000256" key="6">
    <source>
        <dbReference type="ARBA" id="ARBA00023159"/>
    </source>
</evidence>
<dbReference type="AlphaFoldDB" id="A0AAW1UXZ3"/>
<keyword evidence="13" id="KW-1185">Reference proteome</keyword>
<feature type="compositionally biased region" description="Polar residues" evidence="11">
    <location>
        <begin position="259"/>
        <end position="270"/>
    </location>
</feature>
<name>A0AAW1UXZ3_9CUCU</name>
<comment type="caution">
    <text evidence="12">The sequence shown here is derived from an EMBL/GenBank/DDBJ whole genome shotgun (WGS) entry which is preliminary data.</text>
</comment>
<feature type="compositionally biased region" description="Polar residues" evidence="11">
    <location>
        <begin position="215"/>
        <end position="229"/>
    </location>
</feature>
<dbReference type="PANTHER" id="PTHR31671">
    <property type="entry name" value="DIABETES AND OBESITY REGULATED, ISOFORM G"/>
    <property type="match status" value="1"/>
</dbReference>
<dbReference type="GO" id="GO:0000045">
    <property type="term" value="P:autophagosome assembly"/>
    <property type="evidence" value="ECO:0007669"/>
    <property type="project" value="TreeGrafter"/>
</dbReference>
<proteinExistence type="predicted"/>
<dbReference type="EMBL" id="JARQZJ010000097">
    <property type="protein sequence ID" value="KAK9885958.1"/>
    <property type="molecule type" value="Genomic_DNA"/>
</dbReference>
<feature type="non-terminal residue" evidence="12">
    <location>
        <position position="1"/>
    </location>
</feature>
<dbReference type="GO" id="GO:0005776">
    <property type="term" value="C:autophagosome"/>
    <property type="evidence" value="ECO:0007669"/>
    <property type="project" value="UniProtKB-SubCell"/>
</dbReference>
<evidence type="ECO:0000256" key="1">
    <source>
        <dbReference type="ARBA" id="ARBA00004419"/>
    </source>
</evidence>
<comment type="subcellular location">
    <subcellularLocation>
        <location evidence="2">Cytoplasm</location>
        <location evidence="2">Cytosol</location>
    </subcellularLocation>
    <subcellularLocation>
        <location evidence="1">Cytoplasmic vesicle</location>
        <location evidence="1">Autophagosome</location>
    </subcellularLocation>
    <subcellularLocation>
        <location evidence="10">Nucleus</location>
        <location evidence="10">Nuclear body</location>
    </subcellularLocation>
</comment>
<feature type="compositionally biased region" description="Basic and acidic residues" evidence="11">
    <location>
        <begin position="232"/>
        <end position="245"/>
    </location>
</feature>
<evidence type="ECO:0008006" key="14">
    <source>
        <dbReference type="Google" id="ProtNLM"/>
    </source>
</evidence>
<keyword evidence="5" id="KW-0805">Transcription regulation</keyword>
<dbReference type="Proteomes" id="UP001431783">
    <property type="component" value="Unassembled WGS sequence"/>
</dbReference>
<dbReference type="GO" id="GO:0016604">
    <property type="term" value="C:nuclear body"/>
    <property type="evidence" value="ECO:0007669"/>
    <property type="project" value="UniProtKB-SubCell"/>
</dbReference>
<evidence type="ECO:0000313" key="13">
    <source>
        <dbReference type="Proteomes" id="UP001431783"/>
    </source>
</evidence>
<evidence type="ECO:0000256" key="8">
    <source>
        <dbReference type="ARBA" id="ARBA00023242"/>
    </source>
</evidence>
<keyword evidence="4" id="KW-0072">Autophagy</keyword>
<reference evidence="12 13" key="1">
    <citation type="submission" date="2023-03" db="EMBL/GenBank/DDBJ databases">
        <title>Genome insight into feeding habits of ladybird beetles.</title>
        <authorList>
            <person name="Li H.-S."/>
            <person name="Huang Y.-H."/>
            <person name="Pang H."/>
        </authorList>
    </citation>
    <scope>NUCLEOTIDE SEQUENCE [LARGE SCALE GENOMIC DNA]</scope>
    <source>
        <strain evidence="12">SYSU_2023b</strain>
        <tissue evidence="12">Whole body</tissue>
    </source>
</reference>
<keyword evidence="8" id="KW-0539">Nucleus</keyword>
<keyword evidence="7" id="KW-0804">Transcription</keyword>
<keyword evidence="3" id="KW-0963">Cytoplasm</keyword>
<evidence type="ECO:0000256" key="11">
    <source>
        <dbReference type="SAM" id="MobiDB-lite"/>
    </source>
</evidence>
<accession>A0AAW1UXZ3</accession>
<evidence type="ECO:0000256" key="4">
    <source>
        <dbReference type="ARBA" id="ARBA00023006"/>
    </source>
</evidence>
<evidence type="ECO:0000256" key="5">
    <source>
        <dbReference type="ARBA" id="ARBA00023015"/>
    </source>
</evidence>
<protein>
    <recommendedName>
        <fullName evidence="14">Tumor protein p53-inducible nuclear protein 1</fullName>
    </recommendedName>
</protein>
<evidence type="ECO:0000256" key="2">
    <source>
        <dbReference type="ARBA" id="ARBA00004514"/>
    </source>
</evidence>
<dbReference type="GO" id="GO:0031410">
    <property type="term" value="C:cytoplasmic vesicle"/>
    <property type="evidence" value="ECO:0007669"/>
    <property type="project" value="UniProtKB-KW"/>
</dbReference>
<evidence type="ECO:0000256" key="3">
    <source>
        <dbReference type="ARBA" id="ARBA00022490"/>
    </source>
</evidence>
<gene>
    <name evidence="12" type="ORF">WA026_013834</name>
</gene>
<feature type="region of interest" description="Disordered" evidence="11">
    <location>
        <begin position="215"/>
        <end position="270"/>
    </location>
</feature>
<keyword evidence="9" id="KW-0968">Cytoplasmic vesicle</keyword>
<sequence>KRRLSSSIKMLQSWANYLLGAVVNRERPTAVGVSEAQELHPRLTSVEAGDWVVIQRDIEDNSNGASSTESSNSYDEFRQRVLSTSSHLTRTSSSSSLPSISINMEESWFLTPPPCFNSTGPVHMETSPLENLLIEHPSMSVYQHSPHLIYQNIQRRNAPPSFLSISGEADVEVDDLEVEDVEDEMGEQVAIIHRRPRRHGAHFLQLQELQYSKSKQAQKVQIRKSSQPLKKTGLERNNKAREVNCRNRRQRRGERSQGLNRSHANNNRKC</sequence>
<organism evidence="12 13">
    <name type="scientific">Henosepilachna vigintioctopunctata</name>
    <dbReference type="NCBI Taxonomy" id="420089"/>
    <lineage>
        <taxon>Eukaryota</taxon>
        <taxon>Metazoa</taxon>
        <taxon>Ecdysozoa</taxon>
        <taxon>Arthropoda</taxon>
        <taxon>Hexapoda</taxon>
        <taxon>Insecta</taxon>
        <taxon>Pterygota</taxon>
        <taxon>Neoptera</taxon>
        <taxon>Endopterygota</taxon>
        <taxon>Coleoptera</taxon>
        <taxon>Polyphaga</taxon>
        <taxon>Cucujiformia</taxon>
        <taxon>Coccinelloidea</taxon>
        <taxon>Coccinellidae</taxon>
        <taxon>Epilachninae</taxon>
        <taxon>Epilachnini</taxon>
        <taxon>Henosepilachna</taxon>
    </lineage>
</organism>
<dbReference type="GO" id="GO:0045893">
    <property type="term" value="P:positive regulation of DNA-templated transcription"/>
    <property type="evidence" value="ECO:0007669"/>
    <property type="project" value="TreeGrafter"/>
</dbReference>
<dbReference type="GO" id="GO:0005829">
    <property type="term" value="C:cytosol"/>
    <property type="evidence" value="ECO:0007669"/>
    <property type="project" value="UniProtKB-SubCell"/>
</dbReference>
<keyword evidence="6" id="KW-0010">Activator</keyword>
<dbReference type="PANTHER" id="PTHR31671:SF3">
    <property type="entry name" value="DIABETES AND OBESITY REGULATED, ISOFORM G"/>
    <property type="match status" value="1"/>
</dbReference>
<dbReference type="Pfam" id="PF14839">
    <property type="entry name" value="DOR"/>
    <property type="match status" value="1"/>
</dbReference>
<evidence type="ECO:0000256" key="10">
    <source>
        <dbReference type="ARBA" id="ARBA00034306"/>
    </source>
</evidence>
<dbReference type="InterPro" id="IPR029431">
    <property type="entry name" value="TP53INP"/>
</dbReference>
<evidence type="ECO:0000256" key="9">
    <source>
        <dbReference type="ARBA" id="ARBA00023329"/>
    </source>
</evidence>
<evidence type="ECO:0000313" key="12">
    <source>
        <dbReference type="EMBL" id="KAK9885958.1"/>
    </source>
</evidence>